<keyword evidence="5" id="KW-1185">Reference proteome</keyword>
<organism evidence="4 5">
    <name type="scientific">BD1-7 clade bacterium</name>
    <dbReference type="NCBI Taxonomy" id="2029982"/>
    <lineage>
        <taxon>Bacteria</taxon>
        <taxon>Pseudomonadati</taxon>
        <taxon>Pseudomonadota</taxon>
        <taxon>Gammaproteobacteria</taxon>
        <taxon>Cellvibrionales</taxon>
        <taxon>Spongiibacteraceae</taxon>
        <taxon>BD1-7 clade</taxon>
    </lineage>
</organism>
<dbReference type="Pfam" id="PF00156">
    <property type="entry name" value="Pribosyltran"/>
    <property type="match status" value="1"/>
</dbReference>
<dbReference type="Proteomes" id="UP000441399">
    <property type="component" value="Unassembled WGS sequence"/>
</dbReference>
<name>A0A5S9PCK9_9GAMM</name>
<evidence type="ECO:0000313" key="4">
    <source>
        <dbReference type="EMBL" id="CAA0101476.1"/>
    </source>
</evidence>
<keyword evidence="2" id="KW-0808">Transferase</keyword>
<dbReference type="PANTHER" id="PTHR43363">
    <property type="entry name" value="HYPOXANTHINE PHOSPHORIBOSYLTRANSFERASE"/>
    <property type="match status" value="1"/>
</dbReference>
<dbReference type="InterPro" id="IPR000836">
    <property type="entry name" value="PRTase_dom"/>
</dbReference>
<dbReference type="SUPFAM" id="SSF53271">
    <property type="entry name" value="PRTase-like"/>
    <property type="match status" value="1"/>
</dbReference>
<dbReference type="Gene3D" id="3.40.50.2020">
    <property type="match status" value="1"/>
</dbReference>
<evidence type="ECO:0000313" key="5">
    <source>
        <dbReference type="Proteomes" id="UP000441399"/>
    </source>
</evidence>
<proteinExistence type="predicted"/>
<sequence length="194" mass="21842">MQKHLIMKKTYLSADELLQDAYRLALEVYHSDFLPDLIVGVWRGGTPVAIAIHELLDYLGCPTDHIAIKTRSYSGIGERERNIDIDGLEYIAERADALANILLVDDVYDTGLSLDAVINALNTDLGPRCPNIRVATPWFKPGNNQTQRVPDYYLHTTEDWLVFPHELSGLTIDEIAQKPGLSEVIQQIKQATER</sequence>
<dbReference type="CDD" id="cd06223">
    <property type="entry name" value="PRTases_typeI"/>
    <property type="match status" value="1"/>
</dbReference>
<dbReference type="InterPro" id="IPR029057">
    <property type="entry name" value="PRTase-like"/>
</dbReference>
<evidence type="ECO:0000256" key="2">
    <source>
        <dbReference type="ARBA" id="ARBA00022679"/>
    </source>
</evidence>
<gene>
    <name evidence="4" type="ORF">OPDIPICF_04384</name>
</gene>
<accession>A0A5S9PCK9</accession>
<protein>
    <recommendedName>
        <fullName evidence="3">Phosphoribosyltransferase domain-containing protein</fullName>
    </recommendedName>
</protein>
<dbReference type="AlphaFoldDB" id="A0A5S9PCK9"/>
<evidence type="ECO:0000256" key="1">
    <source>
        <dbReference type="ARBA" id="ARBA00022676"/>
    </source>
</evidence>
<dbReference type="GO" id="GO:0016757">
    <property type="term" value="F:glycosyltransferase activity"/>
    <property type="evidence" value="ECO:0007669"/>
    <property type="project" value="UniProtKB-KW"/>
</dbReference>
<evidence type="ECO:0000259" key="3">
    <source>
        <dbReference type="Pfam" id="PF00156"/>
    </source>
</evidence>
<reference evidence="4 5" key="1">
    <citation type="submission" date="2019-11" db="EMBL/GenBank/DDBJ databases">
        <authorList>
            <person name="Holert J."/>
        </authorList>
    </citation>
    <scope>NUCLEOTIDE SEQUENCE [LARGE SCALE GENOMIC DNA]</scope>
    <source>
        <strain evidence="4">SB11_3</strain>
    </source>
</reference>
<feature type="domain" description="Phosphoribosyltransferase" evidence="3">
    <location>
        <begin position="13"/>
        <end position="164"/>
    </location>
</feature>
<dbReference type="PANTHER" id="PTHR43363:SF1">
    <property type="entry name" value="HYPOXANTHINE-GUANINE PHOSPHORIBOSYLTRANSFERASE"/>
    <property type="match status" value="1"/>
</dbReference>
<keyword evidence="1" id="KW-0328">Glycosyltransferase</keyword>
<dbReference type="EMBL" id="CACSIO010000007">
    <property type="protein sequence ID" value="CAA0101476.1"/>
    <property type="molecule type" value="Genomic_DNA"/>
</dbReference>